<gene>
    <name evidence="1" type="ORF">IDSA_06935</name>
</gene>
<reference evidence="1 2" key="1">
    <citation type="submission" date="2014-06" db="EMBL/GenBank/DDBJ databases">
        <title>The draft genome sequence of Idiomarina salinarum ISL-52.</title>
        <authorList>
            <person name="Du J."/>
            <person name="Shao Z."/>
        </authorList>
    </citation>
    <scope>NUCLEOTIDE SEQUENCE [LARGE SCALE GENOMIC DNA]</scope>
    <source>
        <strain evidence="1 2">ISL-52</strain>
    </source>
</reference>
<proteinExistence type="predicted"/>
<comment type="caution">
    <text evidence="1">The sequence shown here is derived from an EMBL/GenBank/DDBJ whole genome shotgun (WGS) entry which is preliminary data.</text>
</comment>
<accession>A0A094L7S5</accession>
<evidence type="ECO:0000313" key="1">
    <source>
        <dbReference type="EMBL" id="KFZ30813.1"/>
    </source>
</evidence>
<dbReference type="AlphaFoldDB" id="A0A094L7S5"/>
<dbReference type="EMBL" id="JPER01000003">
    <property type="protein sequence ID" value="KFZ30813.1"/>
    <property type="molecule type" value="Genomic_DNA"/>
</dbReference>
<name>A0A094L7S5_9GAMM</name>
<sequence length="270" mass="30454">MQRALEEYRTAGTSRAELWEMPSEQAAEYEERLRVRANNDVDNYLQPANVQPIACDLDADTRAWVMFQMSAEGREQVLRNEAQHGTRTESAPEIRIISGTCDQRKLQGEFVALYSYDFSFLSPDFSTATKVTGRSEGTMKNGVPDGELQATRKDMSTSSFSSEPRATYYHRISRHENSERVGSSATLTQTSGNESLNVTHVLSDRRQLGLSWMQGQPNTRFFLLDGELDGYMQFANATLSDSPHCYRRGTQLSSNTYCESIKNELEALVP</sequence>
<organism evidence="1 2">
    <name type="scientific">Pseudidiomarina salinarum</name>
    <dbReference type="NCBI Taxonomy" id="435908"/>
    <lineage>
        <taxon>Bacteria</taxon>
        <taxon>Pseudomonadati</taxon>
        <taxon>Pseudomonadota</taxon>
        <taxon>Gammaproteobacteria</taxon>
        <taxon>Alteromonadales</taxon>
        <taxon>Idiomarinaceae</taxon>
        <taxon>Pseudidiomarina</taxon>
    </lineage>
</organism>
<dbReference type="Proteomes" id="UP000054363">
    <property type="component" value="Unassembled WGS sequence"/>
</dbReference>
<evidence type="ECO:0000313" key="2">
    <source>
        <dbReference type="Proteomes" id="UP000054363"/>
    </source>
</evidence>
<protein>
    <submittedName>
        <fullName evidence="1">Uncharacterized protein</fullName>
    </submittedName>
</protein>
<keyword evidence="2" id="KW-1185">Reference proteome</keyword>